<reference evidence="2" key="1">
    <citation type="journal article" date="2014" name="Genome Announc.">
        <title>Genome sequence and annotation of Acremonium chrysogenum, producer of the beta-lactam antibiotic cephalosporin C.</title>
        <authorList>
            <person name="Terfehr D."/>
            <person name="Dahlmann T.A."/>
            <person name="Specht T."/>
            <person name="Zadra I."/>
            <person name="Kuernsteiner H."/>
            <person name="Kueck U."/>
        </authorList>
    </citation>
    <scope>NUCLEOTIDE SEQUENCE [LARGE SCALE GENOMIC DNA]</scope>
    <source>
        <strain evidence="2">ATCC 11550 / CBS 779.69 / DSM 880 / IAM 14645 / JCM 23072 / IMI 49137</strain>
    </source>
</reference>
<dbReference type="OrthoDB" id="3645574at2759"/>
<dbReference type="STRING" id="857340.A0A086SY26"/>
<dbReference type="AlphaFoldDB" id="A0A086SY26"/>
<gene>
    <name evidence="1" type="ORF">ACRE_072470</name>
</gene>
<sequence>MIDVPYWLTGCAVDQIKGENLDQFDQTRREFMCIFEEEEQARQSRAAHNISLSKVMQDVWESKEVWFWHCLSSVNAMYSLLEAHWYPPSSLSLEAERTLSRFWCRDSDDVVRKKLADKEAYDDELRKLFRE</sequence>
<evidence type="ECO:0000313" key="2">
    <source>
        <dbReference type="Proteomes" id="UP000029964"/>
    </source>
</evidence>
<dbReference type="Proteomes" id="UP000029964">
    <property type="component" value="Unassembled WGS sequence"/>
</dbReference>
<accession>A0A086SY26</accession>
<organism evidence="1 2">
    <name type="scientific">Hapsidospora chrysogenum (strain ATCC 11550 / CBS 779.69 / DSM 880 / IAM 14645 / JCM 23072 / IMI 49137)</name>
    <name type="common">Acremonium chrysogenum</name>
    <dbReference type="NCBI Taxonomy" id="857340"/>
    <lineage>
        <taxon>Eukaryota</taxon>
        <taxon>Fungi</taxon>
        <taxon>Dikarya</taxon>
        <taxon>Ascomycota</taxon>
        <taxon>Pezizomycotina</taxon>
        <taxon>Sordariomycetes</taxon>
        <taxon>Hypocreomycetidae</taxon>
        <taxon>Hypocreales</taxon>
        <taxon>Bionectriaceae</taxon>
        <taxon>Hapsidospora</taxon>
    </lineage>
</organism>
<keyword evidence="2" id="KW-1185">Reference proteome</keyword>
<evidence type="ECO:0000313" key="1">
    <source>
        <dbReference type="EMBL" id="KFH42008.1"/>
    </source>
</evidence>
<dbReference type="HOGENOM" id="CLU_025005_1_0_1"/>
<dbReference type="EMBL" id="JPKY01000107">
    <property type="protein sequence ID" value="KFH42008.1"/>
    <property type="molecule type" value="Genomic_DNA"/>
</dbReference>
<comment type="caution">
    <text evidence="1">The sequence shown here is derived from an EMBL/GenBank/DDBJ whole genome shotgun (WGS) entry which is preliminary data.</text>
</comment>
<protein>
    <submittedName>
        <fullName evidence="1">Uncharacterized protein</fullName>
    </submittedName>
</protein>
<name>A0A086SY26_HAPC1</name>
<proteinExistence type="predicted"/>